<feature type="signal peptide" evidence="1">
    <location>
        <begin position="1"/>
        <end position="32"/>
    </location>
</feature>
<comment type="caution">
    <text evidence="2">The sequence shown here is derived from an EMBL/GenBank/DDBJ whole genome shotgun (WGS) entry which is preliminary data.</text>
</comment>
<dbReference type="InterPro" id="IPR011024">
    <property type="entry name" value="G_crystallin-like"/>
</dbReference>
<sequence length="110" mass="11906">MATYLKSRSSNFVLVVLMALVFVALVSDFANASSLTVWRGPGCDQNTQVLRNCGCSAINLRGGYSFVFNGQPASLFNTAGCRGIPQTTLKGDARMCSGFGWKSMFIQCKF</sequence>
<dbReference type="SUPFAM" id="SSF49695">
    <property type="entry name" value="gamma-Crystallin-like"/>
    <property type="match status" value="1"/>
</dbReference>
<accession>A0AA41V5J7</accession>
<keyword evidence="3" id="KW-1185">Reference proteome</keyword>
<keyword evidence="1" id="KW-0732">Signal</keyword>
<dbReference type="InterPro" id="IPR015201">
    <property type="entry name" value="Antimicrobial_MiAMP1"/>
</dbReference>
<dbReference type="EMBL" id="JAJJMA010113512">
    <property type="protein sequence ID" value="MCL7031566.1"/>
    <property type="molecule type" value="Genomic_DNA"/>
</dbReference>
<dbReference type="Proteomes" id="UP001177140">
    <property type="component" value="Unassembled WGS sequence"/>
</dbReference>
<evidence type="ECO:0000313" key="3">
    <source>
        <dbReference type="Proteomes" id="UP001177140"/>
    </source>
</evidence>
<evidence type="ECO:0000313" key="2">
    <source>
        <dbReference type="EMBL" id="MCL7031566.1"/>
    </source>
</evidence>
<name>A0AA41V5J7_PAPNU</name>
<dbReference type="AlphaFoldDB" id="A0AA41V5J7"/>
<gene>
    <name evidence="2" type="ORF">MKW94_018784</name>
</gene>
<dbReference type="GO" id="GO:0045926">
    <property type="term" value="P:negative regulation of growth"/>
    <property type="evidence" value="ECO:0007669"/>
    <property type="project" value="InterPro"/>
</dbReference>
<protein>
    <recommendedName>
        <fullName evidence="4">Antimicrobial peptide 1</fullName>
    </recommendedName>
</protein>
<evidence type="ECO:0008006" key="4">
    <source>
        <dbReference type="Google" id="ProtNLM"/>
    </source>
</evidence>
<feature type="chain" id="PRO_5041383222" description="Antimicrobial peptide 1" evidence="1">
    <location>
        <begin position="33"/>
        <end position="110"/>
    </location>
</feature>
<organism evidence="2 3">
    <name type="scientific">Papaver nudicaule</name>
    <name type="common">Iceland poppy</name>
    <dbReference type="NCBI Taxonomy" id="74823"/>
    <lineage>
        <taxon>Eukaryota</taxon>
        <taxon>Viridiplantae</taxon>
        <taxon>Streptophyta</taxon>
        <taxon>Embryophyta</taxon>
        <taxon>Tracheophyta</taxon>
        <taxon>Spermatophyta</taxon>
        <taxon>Magnoliopsida</taxon>
        <taxon>Ranunculales</taxon>
        <taxon>Papaveraceae</taxon>
        <taxon>Papaveroideae</taxon>
        <taxon>Papaver</taxon>
    </lineage>
</organism>
<dbReference type="Pfam" id="PF09117">
    <property type="entry name" value="MiAMP1"/>
    <property type="match status" value="1"/>
</dbReference>
<reference evidence="2" key="1">
    <citation type="submission" date="2022-03" db="EMBL/GenBank/DDBJ databases">
        <title>A functionally conserved STORR gene fusion in Papaver species that diverged 16.8 million years ago.</title>
        <authorList>
            <person name="Catania T."/>
        </authorList>
    </citation>
    <scope>NUCLEOTIDE SEQUENCE</scope>
    <source>
        <strain evidence="2">S-191538</strain>
    </source>
</reference>
<evidence type="ECO:0000256" key="1">
    <source>
        <dbReference type="SAM" id="SignalP"/>
    </source>
</evidence>
<proteinExistence type="predicted"/>
<dbReference type="GO" id="GO:0006952">
    <property type="term" value="P:defense response"/>
    <property type="evidence" value="ECO:0007669"/>
    <property type="project" value="InterPro"/>
</dbReference>
<dbReference type="InterPro" id="IPR015791">
    <property type="entry name" value="Antimic/Inh_G_crystallin-like"/>
</dbReference>
<dbReference type="Gene3D" id="2.60.20.30">
    <property type="match status" value="1"/>
</dbReference>